<dbReference type="GO" id="GO:0016226">
    <property type="term" value="P:iron-sulfur cluster assembly"/>
    <property type="evidence" value="ECO:0007669"/>
    <property type="project" value="InterPro"/>
</dbReference>
<sequence>MTLAGLDQLYRQVILDAAVDPTYRGQLTNATDAQAAHNPSCGDVLEVQAQIRNDQIVAVSFQGSGCTISQASASLMAELVANQSINSVEKAIKQFKAMILGQEADLDQLGDAGVFSSISQFPTRVKCAALAWDALDELLKNQRS</sequence>
<evidence type="ECO:0000313" key="5">
    <source>
        <dbReference type="Proteomes" id="UP000286907"/>
    </source>
</evidence>
<dbReference type="Proteomes" id="UP001167919">
    <property type="component" value="Unassembled WGS sequence"/>
</dbReference>
<evidence type="ECO:0000313" key="4">
    <source>
        <dbReference type="EMBL" id="QAS70524.1"/>
    </source>
</evidence>
<dbReference type="Proteomes" id="UP000286907">
    <property type="component" value="Chromosome"/>
</dbReference>
<reference evidence="4 5" key="1">
    <citation type="journal article" date="2019" name="Syst. Appl. Microbiol.">
        <title>Oenococcus sicerae sp. nov., isolated from French cider.</title>
        <authorList>
            <person name="Cousin F.J."/>
            <person name="Le Guellec R."/>
            <person name="Chagnot C."/>
            <person name="Goux D."/>
            <person name="Dalmasso M."/>
            <person name="Laplace J.M."/>
            <person name="Cretenet M."/>
        </authorList>
    </citation>
    <scope>NUCLEOTIDE SEQUENCE [LARGE SCALE GENOMIC DNA]</scope>
    <source>
        <strain evidence="4 5">UCMA 15228</strain>
    </source>
</reference>
<dbReference type="AlphaFoldDB" id="A0AAJ1VN48"/>
<dbReference type="Pfam" id="PF01592">
    <property type="entry name" value="NifU_N"/>
    <property type="match status" value="1"/>
</dbReference>
<dbReference type="EMBL" id="SDWY01000001">
    <property type="protein sequence ID" value="MDN6899839.1"/>
    <property type="molecule type" value="Genomic_DNA"/>
</dbReference>
<reference evidence="3" key="2">
    <citation type="submission" date="2019-01" db="EMBL/GenBank/DDBJ databases">
        <title>Oenococcus sicerae UCMA17102.</title>
        <authorList>
            <person name="Cousin F.J."/>
            <person name="Le Guellec R."/>
            <person name="Cretenet M."/>
        </authorList>
    </citation>
    <scope>NUCLEOTIDE SEQUENCE</scope>
    <source>
        <strain evidence="3">UCMA17102</strain>
    </source>
</reference>
<dbReference type="InterPro" id="IPR002871">
    <property type="entry name" value="NIF_FeS_clus_asmbl_NifU_N"/>
</dbReference>
<dbReference type="PANTHER" id="PTHR10093">
    <property type="entry name" value="IRON-SULFUR CLUSTER ASSEMBLY ENZYME NIFU HOMOLOG"/>
    <property type="match status" value="1"/>
</dbReference>
<protein>
    <submittedName>
        <fullName evidence="3">SUF system NifU family Fe-S cluster assembly protein</fullName>
    </submittedName>
</protein>
<evidence type="ECO:0000256" key="1">
    <source>
        <dbReference type="ARBA" id="ARBA00006420"/>
    </source>
</evidence>
<evidence type="ECO:0000259" key="2">
    <source>
        <dbReference type="Pfam" id="PF01592"/>
    </source>
</evidence>
<dbReference type="NCBIfam" id="TIGR01994">
    <property type="entry name" value="SUF_scaf_2"/>
    <property type="match status" value="1"/>
</dbReference>
<dbReference type="GO" id="GO:0005506">
    <property type="term" value="F:iron ion binding"/>
    <property type="evidence" value="ECO:0007669"/>
    <property type="project" value="InterPro"/>
</dbReference>
<proteinExistence type="inferred from homology"/>
<evidence type="ECO:0000313" key="3">
    <source>
        <dbReference type="EMBL" id="MDN6899839.1"/>
    </source>
</evidence>
<dbReference type="RefSeq" id="WP_128686990.1">
    <property type="nucleotide sequence ID" value="NZ_CP029684.2"/>
</dbReference>
<reference evidence="4" key="3">
    <citation type="submission" date="2020-01" db="EMBL/GenBank/DDBJ databases">
        <authorList>
            <person name="Cousin F.J."/>
            <person name="Le Guellec R."/>
            <person name="Cretenet M."/>
        </authorList>
    </citation>
    <scope>NUCLEOTIDE SEQUENCE</scope>
    <source>
        <strain evidence="4">UCMA 15228</strain>
    </source>
</reference>
<dbReference type="Gene3D" id="3.90.1010.10">
    <property type="match status" value="1"/>
</dbReference>
<comment type="similarity">
    <text evidence="1">Belongs to the NifU family.</text>
</comment>
<dbReference type="EMBL" id="CP029684">
    <property type="protein sequence ID" value="QAS70524.1"/>
    <property type="molecule type" value="Genomic_DNA"/>
</dbReference>
<dbReference type="CDD" id="cd06664">
    <property type="entry name" value="IscU_like"/>
    <property type="match status" value="1"/>
</dbReference>
<dbReference type="GO" id="GO:0051536">
    <property type="term" value="F:iron-sulfur cluster binding"/>
    <property type="evidence" value="ECO:0007669"/>
    <property type="project" value="InterPro"/>
</dbReference>
<keyword evidence="5" id="KW-1185">Reference proteome</keyword>
<evidence type="ECO:0000313" key="6">
    <source>
        <dbReference type="Proteomes" id="UP001167919"/>
    </source>
</evidence>
<dbReference type="SUPFAM" id="SSF82649">
    <property type="entry name" value="SufE/NifU"/>
    <property type="match status" value="1"/>
</dbReference>
<feature type="domain" description="NIF system FeS cluster assembly NifU N-terminal" evidence="2">
    <location>
        <begin position="10"/>
        <end position="127"/>
    </location>
</feature>
<accession>A0AAJ1VN48</accession>
<gene>
    <name evidence="4" type="ORF">DLJ48_08315</name>
    <name evidence="3" type="ORF">EVC35_02315</name>
</gene>
<dbReference type="FunFam" id="3.90.1010.10:FF:000002">
    <property type="entry name" value="Iron-sulfur cluster assembly scaffold protein NifU"/>
    <property type="match status" value="1"/>
</dbReference>
<name>A0AAJ1VN48_9LACO</name>
<organism evidence="3 6">
    <name type="scientific">Oenococcus sicerae</name>
    <dbReference type="NCBI Taxonomy" id="2203724"/>
    <lineage>
        <taxon>Bacteria</taxon>
        <taxon>Bacillati</taxon>
        <taxon>Bacillota</taxon>
        <taxon>Bacilli</taxon>
        <taxon>Lactobacillales</taxon>
        <taxon>Lactobacillaceae</taxon>
        <taxon>Oenococcus</taxon>
    </lineage>
</organism>